<evidence type="ECO:0000256" key="2">
    <source>
        <dbReference type="ARBA" id="ARBA00022862"/>
    </source>
</evidence>
<keyword evidence="5" id="KW-0676">Redox-active center</keyword>
<dbReference type="RefSeq" id="WP_159823057.1">
    <property type="nucleotide sequence ID" value="NZ_CABWNB010000003.1"/>
</dbReference>
<dbReference type="InterPro" id="IPR013740">
    <property type="entry name" value="Redoxin"/>
</dbReference>
<dbReference type="PROSITE" id="PS51352">
    <property type="entry name" value="THIOREDOXIN_2"/>
    <property type="match status" value="1"/>
</dbReference>
<dbReference type="InterPro" id="IPR013766">
    <property type="entry name" value="Thioredoxin_domain"/>
</dbReference>
<organism evidence="7 8">
    <name type="scientific">Negativicoccus succinicivorans</name>
    <dbReference type="NCBI Taxonomy" id="620903"/>
    <lineage>
        <taxon>Bacteria</taxon>
        <taxon>Bacillati</taxon>
        <taxon>Bacillota</taxon>
        <taxon>Negativicutes</taxon>
        <taxon>Veillonellales</taxon>
        <taxon>Veillonellaceae</taxon>
        <taxon>Negativicoccus</taxon>
    </lineage>
</organism>
<keyword evidence="1 7" id="KW-0575">Peroxidase</keyword>
<evidence type="ECO:0000313" key="8">
    <source>
        <dbReference type="Proteomes" id="UP000591941"/>
    </source>
</evidence>
<dbReference type="Gene3D" id="3.40.30.10">
    <property type="entry name" value="Glutaredoxin"/>
    <property type="match status" value="1"/>
</dbReference>
<dbReference type="InterPro" id="IPR050455">
    <property type="entry name" value="Tpx_Peroxidase_subfamily"/>
</dbReference>
<dbReference type="Pfam" id="PF08534">
    <property type="entry name" value="Redoxin"/>
    <property type="match status" value="1"/>
</dbReference>
<dbReference type="NCBIfam" id="NF001808">
    <property type="entry name" value="PRK00522.1"/>
    <property type="match status" value="1"/>
</dbReference>
<evidence type="ECO:0000256" key="3">
    <source>
        <dbReference type="ARBA" id="ARBA00023002"/>
    </source>
</evidence>
<protein>
    <submittedName>
        <fullName evidence="7">Thiol peroxidase</fullName>
        <ecNumber evidence="7">1.11.1.24</ecNumber>
    </submittedName>
</protein>
<feature type="domain" description="Thioredoxin" evidence="6">
    <location>
        <begin position="20"/>
        <end position="167"/>
    </location>
</feature>
<dbReference type="InterPro" id="IPR036249">
    <property type="entry name" value="Thioredoxin-like_sf"/>
</dbReference>
<dbReference type="GeneID" id="93485839"/>
<keyword evidence="3 7" id="KW-0560">Oxidoreductase</keyword>
<gene>
    <name evidence="7" type="ORF">HNR45_000566</name>
</gene>
<dbReference type="PANTHER" id="PTHR43110">
    <property type="entry name" value="THIOL PEROXIDASE"/>
    <property type="match status" value="1"/>
</dbReference>
<proteinExistence type="predicted"/>
<name>A0A841R166_9FIRM</name>
<sequence>MEKRTTKWDGQVLALAGKEIKVGDTAPDATLVARDLTAKKLSDWDGQIKVLLPVPSMDTPVCQSQVRQFNKDAVDFADDVVVIALSMDLPFAQERFCAAEGLDRVVTLSDHKTAEFGEKYGYLVPDLRLLSRGVVVVDRDNVVRYIEYVPEASDQVDFASALEALKKL</sequence>
<keyword evidence="8" id="KW-1185">Reference proteome</keyword>
<dbReference type="Proteomes" id="UP000591941">
    <property type="component" value="Unassembled WGS sequence"/>
</dbReference>
<reference evidence="7 8" key="1">
    <citation type="submission" date="2020-08" db="EMBL/GenBank/DDBJ databases">
        <title>Genomic Encyclopedia of Type Strains, Phase IV (KMG-IV): sequencing the most valuable type-strain genomes for metagenomic binning, comparative biology and taxonomic classification.</title>
        <authorList>
            <person name="Goeker M."/>
        </authorList>
    </citation>
    <scope>NUCLEOTIDE SEQUENCE [LARGE SCALE GENOMIC DNA]</scope>
    <source>
        <strain evidence="7 8">DSM 21255</strain>
    </source>
</reference>
<dbReference type="CDD" id="cd03014">
    <property type="entry name" value="PRX_Atyp2cys"/>
    <property type="match status" value="1"/>
</dbReference>
<evidence type="ECO:0000259" key="6">
    <source>
        <dbReference type="PROSITE" id="PS51352"/>
    </source>
</evidence>
<dbReference type="EC" id="1.11.1.24" evidence="7"/>
<dbReference type="SUPFAM" id="SSF52833">
    <property type="entry name" value="Thioredoxin-like"/>
    <property type="match status" value="1"/>
</dbReference>
<dbReference type="InterPro" id="IPR018219">
    <property type="entry name" value="Tpx_CS"/>
</dbReference>
<dbReference type="EMBL" id="JACHHI010000002">
    <property type="protein sequence ID" value="MBB6477536.1"/>
    <property type="molecule type" value="Genomic_DNA"/>
</dbReference>
<comment type="caution">
    <text evidence="7">The sequence shown here is derived from an EMBL/GenBank/DDBJ whole genome shotgun (WGS) entry which is preliminary data.</text>
</comment>
<accession>A0A841R166</accession>
<evidence type="ECO:0000313" key="7">
    <source>
        <dbReference type="EMBL" id="MBB6477536.1"/>
    </source>
</evidence>
<dbReference type="AlphaFoldDB" id="A0A841R166"/>
<keyword evidence="4" id="KW-1015">Disulfide bond</keyword>
<dbReference type="InterPro" id="IPR002065">
    <property type="entry name" value="TPX"/>
</dbReference>
<dbReference type="GO" id="GO:0008379">
    <property type="term" value="F:thioredoxin peroxidase activity"/>
    <property type="evidence" value="ECO:0007669"/>
    <property type="project" value="InterPro"/>
</dbReference>
<dbReference type="OrthoDB" id="9781543at2"/>
<dbReference type="PANTHER" id="PTHR43110:SF1">
    <property type="entry name" value="THIOL PEROXIDASE"/>
    <property type="match status" value="1"/>
</dbReference>
<evidence type="ECO:0000256" key="4">
    <source>
        <dbReference type="ARBA" id="ARBA00023157"/>
    </source>
</evidence>
<evidence type="ECO:0000256" key="5">
    <source>
        <dbReference type="ARBA" id="ARBA00023284"/>
    </source>
</evidence>
<keyword evidence="2" id="KW-0049">Antioxidant</keyword>
<dbReference type="PROSITE" id="PS01265">
    <property type="entry name" value="TPX"/>
    <property type="match status" value="1"/>
</dbReference>
<evidence type="ECO:0000256" key="1">
    <source>
        <dbReference type="ARBA" id="ARBA00022559"/>
    </source>
</evidence>